<keyword evidence="3" id="KW-1185">Reference proteome</keyword>
<organism evidence="2 3">
    <name type="scientific">Pseudomonas folii</name>
    <dbReference type="NCBI Taxonomy" id="2762593"/>
    <lineage>
        <taxon>Bacteria</taxon>
        <taxon>Pseudomonadati</taxon>
        <taxon>Pseudomonadota</taxon>
        <taxon>Gammaproteobacteria</taxon>
        <taxon>Pseudomonadales</taxon>
        <taxon>Pseudomonadaceae</taxon>
        <taxon>Pseudomonas</taxon>
    </lineage>
</organism>
<gene>
    <name evidence="2" type="ORF">H8S59_04880</name>
</gene>
<protein>
    <submittedName>
        <fullName evidence="2">Uncharacterized protein</fullName>
    </submittedName>
</protein>
<dbReference type="Proteomes" id="UP000651852">
    <property type="component" value="Unassembled WGS sequence"/>
</dbReference>
<feature type="region of interest" description="Disordered" evidence="1">
    <location>
        <begin position="61"/>
        <end position="82"/>
    </location>
</feature>
<dbReference type="RefSeq" id="WP_187520673.1">
    <property type="nucleotide sequence ID" value="NZ_JACONW010000013.1"/>
</dbReference>
<reference evidence="2 3" key="1">
    <citation type="submission" date="2020-08" db="EMBL/GenBank/DDBJ databases">
        <title>Putative novel bacterial strains isolated from necrotic wheat leaf tissues caused by Xanthomonas translucens.</title>
        <authorList>
            <person name="Tambong J.T."/>
        </authorList>
    </citation>
    <scope>NUCLEOTIDE SEQUENCE [LARGE SCALE GENOMIC DNA]</scope>
    <source>
        <strain evidence="2 3">DOAB 1069</strain>
    </source>
</reference>
<name>A0ABR7AVZ3_9PSED</name>
<sequence length="82" mass="8892">MKAPKPKTAGAYIRGVCKTVQVAYSYHLQESRQNYRQANFSLERNQVQGQKILGRDSEIVNQAAKRPPDNSGNGAGGNGGNT</sequence>
<feature type="compositionally biased region" description="Gly residues" evidence="1">
    <location>
        <begin position="73"/>
        <end position="82"/>
    </location>
</feature>
<evidence type="ECO:0000313" key="3">
    <source>
        <dbReference type="Proteomes" id="UP000651852"/>
    </source>
</evidence>
<dbReference type="EMBL" id="JACONW010000013">
    <property type="protein sequence ID" value="MBC3949097.1"/>
    <property type="molecule type" value="Genomic_DNA"/>
</dbReference>
<evidence type="ECO:0000256" key="1">
    <source>
        <dbReference type="SAM" id="MobiDB-lite"/>
    </source>
</evidence>
<accession>A0ABR7AVZ3</accession>
<comment type="caution">
    <text evidence="2">The sequence shown here is derived from an EMBL/GenBank/DDBJ whole genome shotgun (WGS) entry which is preliminary data.</text>
</comment>
<proteinExistence type="predicted"/>
<evidence type="ECO:0000313" key="2">
    <source>
        <dbReference type="EMBL" id="MBC3949097.1"/>
    </source>
</evidence>